<dbReference type="Proteomes" id="UP000662200">
    <property type="component" value="Unassembled WGS sequence"/>
</dbReference>
<keyword evidence="2" id="KW-1185">Reference proteome</keyword>
<evidence type="ECO:0000313" key="2">
    <source>
        <dbReference type="Proteomes" id="UP000662200"/>
    </source>
</evidence>
<dbReference type="EMBL" id="BMQC01000018">
    <property type="protein sequence ID" value="GGK40636.1"/>
    <property type="molecule type" value="Genomic_DNA"/>
</dbReference>
<sequence length="1038" mass="105690">MELGNALDCVWEPGEVHGYALRLERGADFLVGRVGSEAGLGATLLSPAGEALCRWGPEPTRGCQVAAGTYLVRVAEADRRKRAASAGSYRIEVASMLSAACPRLGAEAFSFAGGGLAGQLPADALAGCWLVDQAAGSVVRSAVTSDADVSAEIIDGGGAAVCAAQWGSDCTLAGPGPYRLVAWEVSGRPSEIRLHLPRLTDPTGCQGASVAGFGDPGSAVVKASRNGGEPHCVSVTAAAGSHLVRTLGEGVSWRAYDEQGRHRCAAGSVCLPGAGQRLNVVVEPVEAQQEWSVEVAVVSTAGGGCATGDLSWSAPARAVAVRWPGQVDCTQVSATAGDRLVVADDAGGAVTAQVLDASGGVVCVDTVSACTLPAGGVVRAVSYAQPDAGANGGDYRVEVRRLNSPIGCPVTAPTVFGARPAAAAAVRCRILSGASRARHLVGAVVTDGTGVRQEPVRLFDGAGVQLCDQPVCDLPAGPVTMLVGAVGQVEHRAFETVLIPTAAAGCRDIPDQMLARPAERGRLDSGGQVDCLQLSHPAGAPIRLLQASDAAVTPRTQVLDATGAQVCDDLQVRTRCVLNGAAPFRLAVAAGAGEYAATVFRTDAAAGCPILPVGAFGTDAGATVTFAADRFAGCAVLPAGHADTELFAFERTADGGDATVTIFGPDGEQVCDLEAGAAAWRDCALPDAGLHLAVAAGAAMKGSFRLTRRDPSQAAKGCQALTPTGLGAPAKGEASHVRFLPCYQIRSAAADVIWVDSRDEKDHSRFRVFAADGRLLGDSECHRGAAPCVVTGFTSYQVVPWGVAAAGKPLSFHLDAWRLASSTGPATECGRLPSLAYGFDRQPGELTAKRSGMCLTGTAAAGDRFLVTATAGTAVAAVSGGDLHRCPVGTGGFTCTMDGDGPPAPVVFVAYPTDHLPAARKVTVEGGCQSGLCGGEKFTATAVSPARLTPGGKRSLTIAGSALHTDDQVMLRDAQDNVIAADSDRVSPDRRTATATVDLTDAKPGTWWVDYASVTGAATTVGTVDVGSAPQPHRSHQH</sequence>
<name>A0A8J3BQB9_9ACTN</name>
<reference evidence="1" key="2">
    <citation type="submission" date="2020-09" db="EMBL/GenBank/DDBJ databases">
        <authorList>
            <person name="Sun Q."/>
            <person name="Ohkuma M."/>
        </authorList>
    </citation>
    <scope>NUCLEOTIDE SEQUENCE</scope>
    <source>
        <strain evidence="1">JCM 3091</strain>
    </source>
</reference>
<reference evidence="1" key="1">
    <citation type="journal article" date="2014" name="Int. J. Syst. Evol. Microbiol.">
        <title>Complete genome sequence of Corynebacterium casei LMG S-19264T (=DSM 44701T), isolated from a smear-ripened cheese.</title>
        <authorList>
            <consortium name="US DOE Joint Genome Institute (JGI-PGF)"/>
            <person name="Walter F."/>
            <person name="Albersmeier A."/>
            <person name="Kalinowski J."/>
            <person name="Ruckert C."/>
        </authorList>
    </citation>
    <scope>NUCLEOTIDE SEQUENCE</scope>
    <source>
        <strain evidence="1">JCM 3091</strain>
    </source>
</reference>
<gene>
    <name evidence="1" type="ORF">GCM10010124_36810</name>
</gene>
<comment type="caution">
    <text evidence="1">The sequence shown here is derived from an EMBL/GenBank/DDBJ whole genome shotgun (WGS) entry which is preliminary data.</text>
</comment>
<evidence type="ECO:0000313" key="1">
    <source>
        <dbReference type="EMBL" id="GGK40636.1"/>
    </source>
</evidence>
<proteinExistence type="predicted"/>
<dbReference type="AlphaFoldDB" id="A0A8J3BQB9"/>
<accession>A0A8J3BQB9</accession>
<protein>
    <submittedName>
        <fullName evidence="1">Uncharacterized protein</fullName>
    </submittedName>
</protein>
<organism evidence="1 2">
    <name type="scientific">Pilimelia terevasa</name>
    <dbReference type="NCBI Taxonomy" id="53372"/>
    <lineage>
        <taxon>Bacteria</taxon>
        <taxon>Bacillati</taxon>
        <taxon>Actinomycetota</taxon>
        <taxon>Actinomycetes</taxon>
        <taxon>Micromonosporales</taxon>
        <taxon>Micromonosporaceae</taxon>
        <taxon>Pilimelia</taxon>
    </lineage>
</organism>